<sequence length="135" mass="14970">MELDSVPLDQVASSASYTVQMVHVASAASNNVQNEIPSKNHDMMDNPVPFNTSNEGELVQILVIEQVQSQGEPILGKSTRVRKPAISYHFVLYLSKADINIGEPSIFKKTVNSLQHEERMKSIESELKSMKENGV</sequence>
<evidence type="ECO:0000313" key="2">
    <source>
        <dbReference type="Proteomes" id="UP000327157"/>
    </source>
</evidence>
<reference evidence="1 2" key="1">
    <citation type="submission" date="2019-09" db="EMBL/GenBank/DDBJ databases">
        <authorList>
            <person name="Ou C."/>
        </authorList>
    </citation>
    <scope>NUCLEOTIDE SEQUENCE [LARGE SCALE GENOMIC DNA]</scope>
    <source>
        <strain evidence="1">S2</strain>
        <tissue evidence="1">Leaf</tissue>
    </source>
</reference>
<dbReference type="EMBL" id="SMOL01000160">
    <property type="protein sequence ID" value="KAB2626265.1"/>
    <property type="molecule type" value="Genomic_DNA"/>
</dbReference>
<name>A0A5N5HEH4_9ROSA</name>
<protein>
    <submittedName>
        <fullName evidence="1">Uncharacterized protein</fullName>
    </submittedName>
</protein>
<gene>
    <name evidence="1" type="ORF">D8674_017925</name>
</gene>
<dbReference type="Proteomes" id="UP000327157">
    <property type="component" value="Chromosome 16"/>
</dbReference>
<evidence type="ECO:0000313" key="1">
    <source>
        <dbReference type="EMBL" id="KAB2626265.1"/>
    </source>
</evidence>
<keyword evidence="2" id="KW-1185">Reference proteome</keyword>
<dbReference type="AlphaFoldDB" id="A0A5N5HEH4"/>
<reference evidence="2" key="2">
    <citation type="submission" date="2019-10" db="EMBL/GenBank/DDBJ databases">
        <title>A de novo genome assembly of a pear dwarfing rootstock.</title>
        <authorList>
            <person name="Wang F."/>
            <person name="Wang J."/>
            <person name="Li S."/>
            <person name="Zhang Y."/>
            <person name="Fang M."/>
            <person name="Ma L."/>
            <person name="Zhao Y."/>
            <person name="Jiang S."/>
        </authorList>
    </citation>
    <scope>NUCLEOTIDE SEQUENCE [LARGE SCALE GENOMIC DNA]</scope>
</reference>
<accession>A0A5N5HEH4</accession>
<organism evidence="1 2">
    <name type="scientific">Pyrus ussuriensis x Pyrus communis</name>
    <dbReference type="NCBI Taxonomy" id="2448454"/>
    <lineage>
        <taxon>Eukaryota</taxon>
        <taxon>Viridiplantae</taxon>
        <taxon>Streptophyta</taxon>
        <taxon>Embryophyta</taxon>
        <taxon>Tracheophyta</taxon>
        <taxon>Spermatophyta</taxon>
        <taxon>Magnoliopsida</taxon>
        <taxon>eudicotyledons</taxon>
        <taxon>Gunneridae</taxon>
        <taxon>Pentapetalae</taxon>
        <taxon>rosids</taxon>
        <taxon>fabids</taxon>
        <taxon>Rosales</taxon>
        <taxon>Rosaceae</taxon>
        <taxon>Amygdaloideae</taxon>
        <taxon>Maleae</taxon>
        <taxon>Pyrus</taxon>
    </lineage>
</organism>
<reference evidence="1 2" key="3">
    <citation type="submission" date="2019-11" db="EMBL/GenBank/DDBJ databases">
        <title>A de novo genome assembly of a pear dwarfing rootstock.</title>
        <authorList>
            <person name="Wang F."/>
            <person name="Wang J."/>
            <person name="Li S."/>
            <person name="Zhang Y."/>
            <person name="Fang M."/>
            <person name="Ma L."/>
            <person name="Zhao Y."/>
            <person name="Jiang S."/>
        </authorList>
    </citation>
    <scope>NUCLEOTIDE SEQUENCE [LARGE SCALE GENOMIC DNA]</scope>
    <source>
        <strain evidence="1">S2</strain>
        <tissue evidence="1">Leaf</tissue>
    </source>
</reference>
<comment type="caution">
    <text evidence="1">The sequence shown here is derived from an EMBL/GenBank/DDBJ whole genome shotgun (WGS) entry which is preliminary data.</text>
</comment>
<proteinExistence type="predicted"/>